<dbReference type="Gene3D" id="3.40.395.10">
    <property type="entry name" value="Adenoviral Proteinase, Chain A"/>
    <property type="match status" value="1"/>
</dbReference>
<dbReference type="AlphaFoldDB" id="A0AAW1XS82"/>
<dbReference type="PANTHER" id="PTHR34835">
    <property type="entry name" value="OS07G0283600 PROTEIN-RELATED"/>
    <property type="match status" value="1"/>
</dbReference>
<comment type="caution">
    <text evidence="5">The sequence shown here is derived from an EMBL/GenBank/DDBJ whole genome shotgun (WGS) entry which is preliminary data.</text>
</comment>
<comment type="similarity">
    <text evidence="1">Belongs to the peptidase C48 family.</text>
</comment>
<keyword evidence="6" id="KW-1185">Reference proteome</keyword>
<protein>
    <recommendedName>
        <fullName evidence="4">Ubiquitin-like protease family profile domain-containing protein</fullName>
    </recommendedName>
</protein>
<dbReference type="PANTHER" id="PTHR34835:SF34">
    <property type="entry name" value="OS08G0555500 PROTEIN"/>
    <property type="match status" value="1"/>
</dbReference>
<keyword evidence="3" id="KW-0378">Hydrolase</keyword>
<organism evidence="5 6">
    <name type="scientific">Rubus argutus</name>
    <name type="common">Southern blackberry</name>
    <dbReference type="NCBI Taxonomy" id="59490"/>
    <lineage>
        <taxon>Eukaryota</taxon>
        <taxon>Viridiplantae</taxon>
        <taxon>Streptophyta</taxon>
        <taxon>Embryophyta</taxon>
        <taxon>Tracheophyta</taxon>
        <taxon>Spermatophyta</taxon>
        <taxon>Magnoliopsida</taxon>
        <taxon>eudicotyledons</taxon>
        <taxon>Gunneridae</taxon>
        <taxon>Pentapetalae</taxon>
        <taxon>rosids</taxon>
        <taxon>fabids</taxon>
        <taxon>Rosales</taxon>
        <taxon>Rosaceae</taxon>
        <taxon>Rosoideae</taxon>
        <taxon>Rosoideae incertae sedis</taxon>
        <taxon>Rubus</taxon>
    </lineage>
</organism>
<evidence type="ECO:0000313" key="5">
    <source>
        <dbReference type="EMBL" id="KAK9938908.1"/>
    </source>
</evidence>
<dbReference type="SUPFAM" id="SSF54001">
    <property type="entry name" value="Cysteine proteinases"/>
    <property type="match status" value="1"/>
</dbReference>
<name>A0AAW1XS82_RUBAR</name>
<evidence type="ECO:0000313" key="6">
    <source>
        <dbReference type="Proteomes" id="UP001457282"/>
    </source>
</evidence>
<accession>A0AAW1XS82</accession>
<feature type="domain" description="Ubiquitin-like protease family profile" evidence="4">
    <location>
        <begin position="367"/>
        <end position="546"/>
    </location>
</feature>
<evidence type="ECO:0000256" key="3">
    <source>
        <dbReference type="ARBA" id="ARBA00022801"/>
    </source>
</evidence>
<evidence type="ECO:0000256" key="1">
    <source>
        <dbReference type="ARBA" id="ARBA00005234"/>
    </source>
</evidence>
<proteinExistence type="inferred from homology"/>
<dbReference type="GO" id="GO:0008234">
    <property type="term" value="F:cysteine-type peptidase activity"/>
    <property type="evidence" value="ECO:0007669"/>
    <property type="project" value="InterPro"/>
</dbReference>
<gene>
    <name evidence="5" type="ORF">M0R45_015619</name>
</gene>
<dbReference type="Pfam" id="PF02902">
    <property type="entry name" value="Peptidase_C48"/>
    <property type="match status" value="1"/>
</dbReference>
<keyword evidence="2" id="KW-0645">Protease</keyword>
<sequence>MGVRDGGCDVDLRGSMDHPEIVQVRNKIFGNKKELSIDVLRKHVVDSHTVDDTFKICFSLYAMATLLCPTTPGLVDPRYLVAVRDPNAIHLNNWASFCFNRLVEGISTFKRTRHPLIGGCMVFLQLFYLDVVAYSLCIVQKGVPPVLTWGNNEAKMVYDRVEESGGFQSESIYVTKRLTGGRIESTSGSVDVSTGIRTNFWEDLTEVKLDVCGVKSEVNILSESVSEMKPDIVSLRTAISKLEQSLGLLKSLGVEHLVSAVMNSVLAANSNFPFGRMPKELMVTSSTNAAHLTVTSACHLTNPQWYAISTEKDEVRVSMNQHGSGLFSIVSDISEIDINLLKYMFSKKINPNDVNMSIEEVARHGKFCVSRLDMCCLSPSQPLNRKVIDLSTSYLYEMESNRWFLPAFSVGVSKRNEVYGDDQSWLSLLETLCVEQKYCERLHRCMQIFIPINDTIDDHWFLFVVNMEDEECEILDCKPAAEADERRKDYASAAMKLLQKVFGNEMRIGRLNLNNPSFTISDRCSFHNQLNHHDSGIFVIRNMQHYRNRWDEGFNSADQRVRLALEIVKNPKNEVIDHVLSVVALEEAAQHPPKGKLQNDGP</sequence>
<dbReference type="Proteomes" id="UP001457282">
    <property type="component" value="Unassembled WGS sequence"/>
</dbReference>
<dbReference type="GO" id="GO:0006508">
    <property type="term" value="P:proteolysis"/>
    <property type="evidence" value="ECO:0007669"/>
    <property type="project" value="UniProtKB-KW"/>
</dbReference>
<reference evidence="5 6" key="1">
    <citation type="journal article" date="2023" name="G3 (Bethesda)">
        <title>A chromosome-length genome assembly and annotation of blackberry (Rubus argutus, cv. 'Hillquist').</title>
        <authorList>
            <person name="Bruna T."/>
            <person name="Aryal R."/>
            <person name="Dudchenko O."/>
            <person name="Sargent D.J."/>
            <person name="Mead D."/>
            <person name="Buti M."/>
            <person name="Cavallini A."/>
            <person name="Hytonen T."/>
            <person name="Andres J."/>
            <person name="Pham M."/>
            <person name="Weisz D."/>
            <person name="Mascagni F."/>
            <person name="Usai G."/>
            <person name="Natali L."/>
            <person name="Bassil N."/>
            <person name="Fernandez G.E."/>
            <person name="Lomsadze A."/>
            <person name="Armour M."/>
            <person name="Olukolu B."/>
            <person name="Poorten T."/>
            <person name="Britton C."/>
            <person name="Davik J."/>
            <person name="Ashrafi H."/>
            <person name="Aiden E.L."/>
            <person name="Borodovsky M."/>
            <person name="Worthington M."/>
        </authorList>
    </citation>
    <scope>NUCLEOTIDE SEQUENCE [LARGE SCALE GENOMIC DNA]</scope>
    <source>
        <strain evidence="5">PI 553951</strain>
    </source>
</reference>
<dbReference type="EMBL" id="JBEDUW010000003">
    <property type="protein sequence ID" value="KAK9938908.1"/>
    <property type="molecule type" value="Genomic_DNA"/>
</dbReference>
<dbReference type="InterPro" id="IPR038765">
    <property type="entry name" value="Papain-like_cys_pep_sf"/>
</dbReference>
<evidence type="ECO:0000259" key="4">
    <source>
        <dbReference type="PROSITE" id="PS50600"/>
    </source>
</evidence>
<dbReference type="InterPro" id="IPR003653">
    <property type="entry name" value="Peptidase_C48_C"/>
</dbReference>
<evidence type="ECO:0000256" key="2">
    <source>
        <dbReference type="ARBA" id="ARBA00022670"/>
    </source>
</evidence>
<dbReference type="PROSITE" id="PS50600">
    <property type="entry name" value="ULP_PROTEASE"/>
    <property type="match status" value="1"/>
</dbReference>